<dbReference type="AlphaFoldDB" id="A0A165IJ02"/>
<gene>
    <name evidence="2" type="ORF">CALCODRAFT_95557</name>
</gene>
<accession>A0A165IJ02</accession>
<evidence type="ECO:0000313" key="2">
    <source>
        <dbReference type="EMBL" id="KZT60633.1"/>
    </source>
</evidence>
<reference evidence="2 3" key="1">
    <citation type="journal article" date="2016" name="Mol. Biol. Evol.">
        <title>Comparative Genomics of Early-Diverging Mushroom-Forming Fungi Provides Insights into the Origins of Lignocellulose Decay Capabilities.</title>
        <authorList>
            <person name="Nagy L.G."/>
            <person name="Riley R."/>
            <person name="Tritt A."/>
            <person name="Adam C."/>
            <person name="Daum C."/>
            <person name="Floudas D."/>
            <person name="Sun H."/>
            <person name="Yadav J.S."/>
            <person name="Pangilinan J."/>
            <person name="Larsson K.H."/>
            <person name="Matsuura K."/>
            <person name="Barry K."/>
            <person name="Labutti K."/>
            <person name="Kuo R."/>
            <person name="Ohm R.A."/>
            <person name="Bhattacharya S.S."/>
            <person name="Shirouzu T."/>
            <person name="Yoshinaga Y."/>
            <person name="Martin F.M."/>
            <person name="Grigoriev I.V."/>
            <person name="Hibbett D.S."/>
        </authorList>
    </citation>
    <scope>NUCLEOTIDE SEQUENCE [LARGE SCALE GENOMIC DNA]</scope>
    <source>
        <strain evidence="2 3">HHB12733</strain>
    </source>
</reference>
<feature type="region of interest" description="Disordered" evidence="1">
    <location>
        <begin position="1"/>
        <end position="43"/>
    </location>
</feature>
<keyword evidence="3" id="KW-1185">Reference proteome</keyword>
<organism evidence="2 3">
    <name type="scientific">Calocera cornea HHB12733</name>
    <dbReference type="NCBI Taxonomy" id="1353952"/>
    <lineage>
        <taxon>Eukaryota</taxon>
        <taxon>Fungi</taxon>
        <taxon>Dikarya</taxon>
        <taxon>Basidiomycota</taxon>
        <taxon>Agaricomycotina</taxon>
        <taxon>Dacrymycetes</taxon>
        <taxon>Dacrymycetales</taxon>
        <taxon>Dacrymycetaceae</taxon>
        <taxon>Calocera</taxon>
    </lineage>
</organism>
<protein>
    <submittedName>
        <fullName evidence="2">Uncharacterized protein</fullName>
    </submittedName>
</protein>
<evidence type="ECO:0000256" key="1">
    <source>
        <dbReference type="SAM" id="MobiDB-lite"/>
    </source>
</evidence>
<dbReference type="Proteomes" id="UP000076842">
    <property type="component" value="Unassembled WGS sequence"/>
</dbReference>
<name>A0A165IJ02_9BASI</name>
<feature type="compositionally biased region" description="Basic residues" evidence="1">
    <location>
        <begin position="1"/>
        <end position="10"/>
    </location>
</feature>
<proteinExistence type="predicted"/>
<dbReference type="EMBL" id="KV423929">
    <property type="protein sequence ID" value="KZT60633.1"/>
    <property type="molecule type" value="Genomic_DNA"/>
</dbReference>
<sequence>MLGRRKPPSRRRSECGNASMTRAGSAPCLATSVGRPSAPPSSCPVRPFAVGTARQWISVGETRHLAIGHQPSLARRISHTVPARRARGGSVREAATRFLALDGDTLGSEVISRCSRGTESGLREASTIQPYPAPSRGISAGIDIPALCNTARRSDAEEWAVVGKA</sequence>
<evidence type="ECO:0000313" key="3">
    <source>
        <dbReference type="Proteomes" id="UP000076842"/>
    </source>
</evidence>
<dbReference type="InParanoid" id="A0A165IJ02"/>